<evidence type="ECO:0000256" key="1">
    <source>
        <dbReference type="SAM" id="Phobius"/>
    </source>
</evidence>
<sequence>MNNQKNKKISLFSFIIFGFCIATLIYAFSLGINGNDFWWHLKAGDWILSHKQIPTHDIFSWYASSNNYYWFSHEWLSEVLLSLIFSIGGTIGIFLFSLCIAITILVLFFFAAGENFDSNPILSTIYTLIFVCIVYIYCYGRPQLFTYLLLNITYIILYRFKKNSSSKSICFLPVISIIWANIHGGSSNLAYLLPIILLLSMTLNFKFGKIEFNRSSKTNIVKLSIITLISIICICVNPHGVSMFTYPYTNMSDKLMLKLISEWAAPDAKDLAQLFFFFVPIIGVTILFIATDKKIDGFDFLNYVFFAYLFFRSTRFIIFFMIVSAFYAFKYMIPSKKSINFDGKKEEKFMIGFLFGLCLIFSIFGFINMKTTYNSKKGLIKKVLSKETINYVKKDNPKKLFNDYNFGETLIYNNIPVFIDSRADVYKGDMIKDYTCLRFSSYANKKYNKKTYIDEIINKYNFDAFLIEPTSALLPYLYSHSDKYEIKFENNEAVYVKAK</sequence>
<reference evidence="2 3" key="1">
    <citation type="submission" date="2017-02" db="EMBL/GenBank/DDBJ databases">
        <authorList>
            <person name="Peterson S.W."/>
        </authorList>
    </citation>
    <scope>NUCLEOTIDE SEQUENCE [LARGE SCALE GENOMIC DNA]</scope>
    <source>
        <strain evidence="2 3">ATCC 35992</strain>
    </source>
</reference>
<dbReference type="STRING" id="39495.SAMN02745111_01286"/>
<feature type="transmembrane region" description="Helical" evidence="1">
    <location>
        <begin position="79"/>
        <end position="109"/>
    </location>
</feature>
<dbReference type="RefSeq" id="WP_078766151.1">
    <property type="nucleotide sequence ID" value="NZ_FUXZ01000007.1"/>
</dbReference>
<keyword evidence="1" id="KW-1133">Transmembrane helix</keyword>
<feature type="transmembrane region" description="Helical" evidence="1">
    <location>
        <begin position="121"/>
        <end position="138"/>
    </location>
</feature>
<dbReference type="Proteomes" id="UP000190814">
    <property type="component" value="Unassembled WGS sequence"/>
</dbReference>
<feature type="transmembrane region" description="Helical" evidence="1">
    <location>
        <begin position="12"/>
        <end position="32"/>
    </location>
</feature>
<accession>A0A1T4VN29</accession>
<evidence type="ECO:0000313" key="2">
    <source>
        <dbReference type="EMBL" id="SKA66336.1"/>
    </source>
</evidence>
<feature type="transmembrane region" description="Helical" evidence="1">
    <location>
        <begin position="167"/>
        <end position="183"/>
    </location>
</feature>
<feature type="transmembrane region" description="Helical" evidence="1">
    <location>
        <begin position="144"/>
        <end position="160"/>
    </location>
</feature>
<feature type="transmembrane region" description="Helical" evidence="1">
    <location>
        <begin position="189"/>
        <end position="208"/>
    </location>
</feature>
<feature type="transmembrane region" description="Helical" evidence="1">
    <location>
        <begin position="220"/>
        <end position="241"/>
    </location>
</feature>
<keyword evidence="1" id="KW-0812">Transmembrane</keyword>
<feature type="transmembrane region" description="Helical" evidence="1">
    <location>
        <begin position="271"/>
        <end position="291"/>
    </location>
</feature>
<dbReference type="OrthoDB" id="9786218at2"/>
<dbReference type="EMBL" id="FUXZ01000007">
    <property type="protein sequence ID" value="SKA66336.1"/>
    <property type="molecule type" value="Genomic_DNA"/>
</dbReference>
<evidence type="ECO:0000313" key="3">
    <source>
        <dbReference type="Proteomes" id="UP000190814"/>
    </source>
</evidence>
<feature type="transmembrane region" description="Helical" evidence="1">
    <location>
        <begin position="349"/>
        <end position="367"/>
    </location>
</feature>
<organism evidence="2 3">
    <name type="scientific">Eubacterium uniforme</name>
    <dbReference type="NCBI Taxonomy" id="39495"/>
    <lineage>
        <taxon>Bacteria</taxon>
        <taxon>Bacillati</taxon>
        <taxon>Bacillota</taxon>
        <taxon>Clostridia</taxon>
        <taxon>Eubacteriales</taxon>
        <taxon>Eubacteriaceae</taxon>
        <taxon>Eubacterium</taxon>
    </lineage>
</organism>
<proteinExistence type="predicted"/>
<gene>
    <name evidence="2" type="ORF">SAMN02745111_01286</name>
</gene>
<keyword evidence="1" id="KW-0472">Membrane</keyword>
<name>A0A1T4VN29_9FIRM</name>
<dbReference type="AlphaFoldDB" id="A0A1T4VN29"/>
<feature type="transmembrane region" description="Helical" evidence="1">
    <location>
        <begin position="303"/>
        <end position="329"/>
    </location>
</feature>
<keyword evidence="3" id="KW-1185">Reference proteome</keyword>
<protein>
    <recommendedName>
        <fullName evidence="4">Dolichyl-phosphate-mannose-protein mannosyltransferase</fullName>
    </recommendedName>
</protein>
<evidence type="ECO:0008006" key="4">
    <source>
        <dbReference type="Google" id="ProtNLM"/>
    </source>
</evidence>